<dbReference type="Proteomes" id="UP000230775">
    <property type="component" value="Unassembled WGS sequence"/>
</dbReference>
<dbReference type="EMBL" id="PEZI01000002">
    <property type="protein sequence ID" value="PIS14932.1"/>
    <property type="molecule type" value="Genomic_DNA"/>
</dbReference>
<evidence type="ECO:0000313" key="2">
    <source>
        <dbReference type="Proteomes" id="UP000230775"/>
    </source>
</evidence>
<gene>
    <name evidence="1" type="ORF">COT64_00025</name>
</gene>
<proteinExistence type="predicted"/>
<sequence length="115" mass="13961">MKKAKNIFDELYHNKFAPLYDFFQHGVKNDIKGRVKIDYRNRYDMAEQMMHQEFRFTYSGGQEEIIPLKMRFFFRFEIEHLLRLAGFKIKNLYGDFNKNSFKSDSSEMLWVAKPV</sequence>
<name>A0A2H0WQJ2_9BACT</name>
<accession>A0A2H0WQJ2</accession>
<organism evidence="1 2">
    <name type="scientific">Candidatus Shapirobacteria bacterium CG09_land_8_20_14_0_10_39_12</name>
    <dbReference type="NCBI Taxonomy" id="1974885"/>
    <lineage>
        <taxon>Bacteria</taxon>
        <taxon>Candidatus Shapironibacteriota</taxon>
    </lineage>
</organism>
<dbReference type="AlphaFoldDB" id="A0A2H0WQJ2"/>
<reference evidence="2" key="1">
    <citation type="submission" date="2017-09" db="EMBL/GenBank/DDBJ databases">
        <title>Depth-based differentiation of microbial function through sediment-hosted aquifers and enrichment of novel symbionts in the deep terrestrial subsurface.</title>
        <authorList>
            <person name="Probst A.J."/>
            <person name="Ladd B."/>
            <person name="Jarett J.K."/>
            <person name="Geller-Mcgrath D.E."/>
            <person name="Sieber C.M.K."/>
            <person name="Emerson J.B."/>
            <person name="Anantharaman K."/>
            <person name="Thomas B.C."/>
            <person name="Malmstrom R."/>
            <person name="Stieglmeier M."/>
            <person name="Klingl A."/>
            <person name="Woyke T."/>
            <person name="Ryan C.M."/>
            <person name="Banfield J.F."/>
        </authorList>
    </citation>
    <scope>NUCLEOTIDE SEQUENCE [LARGE SCALE GENOMIC DNA]</scope>
</reference>
<protein>
    <submittedName>
        <fullName evidence="1">Uncharacterized protein</fullName>
    </submittedName>
</protein>
<evidence type="ECO:0000313" key="1">
    <source>
        <dbReference type="EMBL" id="PIS14932.1"/>
    </source>
</evidence>
<comment type="caution">
    <text evidence="1">The sequence shown here is derived from an EMBL/GenBank/DDBJ whole genome shotgun (WGS) entry which is preliminary data.</text>
</comment>